<evidence type="ECO:0000313" key="2">
    <source>
        <dbReference type="EMBL" id="OIT01665.1"/>
    </source>
</evidence>
<dbReference type="EMBL" id="MJEQ01037188">
    <property type="protein sequence ID" value="OIT01665.1"/>
    <property type="molecule type" value="Genomic_DNA"/>
</dbReference>
<feature type="compositionally biased region" description="Polar residues" evidence="1">
    <location>
        <begin position="85"/>
        <end position="102"/>
    </location>
</feature>
<feature type="region of interest" description="Disordered" evidence="1">
    <location>
        <begin position="75"/>
        <end position="117"/>
    </location>
</feature>
<dbReference type="Gramene" id="OIT01665">
    <property type="protein sequence ID" value="OIT01665"/>
    <property type="gene ID" value="A4A49_00481"/>
</dbReference>
<evidence type="ECO:0000313" key="3">
    <source>
        <dbReference type="Proteomes" id="UP000187609"/>
    </source>
</evidence>
<dbReference type="AlphaFoldDB" id="A0A1J6J302"/>
<sequence>MELAQLVAEHEKLSNLFSIVEKLLDESRAGFGIFQGNRRTATKEAITELTERITEDGNLGLGSGKVRSITEILSKTPGPEKTIGEINTPTNRPVLQEKNANVTPVVMQQKARNTPMS</sequence>
<dbReference type="Proteomes" id="UP000187609">
    <property type="component" value="Unassembled WGS sequence"/>
</dbReference>
<name>A0A1J6J302_NICAT</name>
<gene>
    <name evidence="2" type="ORF">A4A49_00481</name>
</gene>
<protein>
    <submittedName>
        <fullName evidence="2">Uncharacterized protein</fullName>
    </submittedName>
</protein>
<comment type="caution">
    <text evidence="2">The sequence shown here is derived from an EMBL/GenBank/DDBJ whole genome shotgun (WGS) entry which is preliminary data.</text>
</comment>
<accession>A0A1J6J302</accession>
<keyword evidence="3" id="KW-1185">Reference proteome</keyword>
<organism evidence="2 3">
    <name type="scientific">Nicotiana attenuata</name>
    <name type="common">Coyote tobacco</name>
    <dbReference type="NCBI Taxonomy" id="49451"/>
    <lineage>
        <taxon>Eukaryota</taxon>
        <taxon>Viridiplantae</taxon>
        <taxon>Streptophyta</taxon>
        <taxon>Embryophyta</taxon>
        <taxon>Tracheophyta</taxon>
        <taxon>Spermatophyta</taxon>
        <taxon>Magnoliopsida</taxon>
        <taxon>eudicotyledons</taxon>
        <taxon>Gunneridae</taxon>
        <taxon>Pentapetalae</taxon>
        <taxon>asterids</taxon>
        <taxon>lamiids</taxon>
        <taxon>Solanales</taxon>
        <taxon>Solanaceae</taxon>
        <taxon>Nicotianoideae</taxon>
        <taxon>Nicotianeae</taxon>
        <taxon>Nicotiana</taxon>
    </lineage>
</organism>
<proteinExistence type="predicted"/>
<reference evidence="2" key="1">
    <citation type="submission" date="2016-11" db="EMBL/GenBank/DDBJ databases">
        <title>The genome of Nicotiana attenuata.</title>
        <authorList>
            <person name="Xu S."/>
            <person name="Brockmoeller T."/>
            <person name="Gaquerel E."/>
            <person name="Navarro A."/>
            <person name="Kuhl H."/>
            <person name="Gase K."/>
            <person name="Ling Z."/>
            <person name="Zhou W."/>
            <person name="Kreitzer C."/>
            <person name="Stanke M."/>
            <person name="Tang H."/>
            <person name="Lyons E."/>
            <person name="Pandey P."/>
            <person name="Pandey S.P."/>
            <person name="Timmermann B."/>
            <person name="Baldwin I.T."/>
        </authorList>
    </citation>
    <scope>NUCLEOTIDE SEQUENCE [LARGE SCALE GENOMIC DNA]</scope>
    <source>
        <strain evidence="2">UT</strain>
    </source>
</reference>
<evidence type="ECO:0000256" key="1">
    <source>
        <dbReference type="SAM" id="MobiDB-lite"/>
    </source>
</evidence>